<dbReference type="AlphaFoldDB" id="A0A3L6FK72"/>
<organism evidence="7">
    <name type="scientific">Zea mays</name>
    <name type="common">Maize</name>
    <dbReference type="NCBI Taxonomy" id="4577"/>
    <lineage>
        <taxon>Eukaryota</taxon>
        <taxon>Viridiplantae</taxon>
        <taxon>Streptophyta</taxon>
        <taxon>Embryophyta</taxon>
        <taxon>Tracheophyta</taxon>
        <taxon>Spermatophyta</taxon>
        <taxon>Magnoliopsida</taxon>
        <taxon>Liliopsida</taxon>
        <taxon>Poales</taxon>
        <taxon>Poaceae</taxon>
        <taxon>PACMAD clade</taxon>
        <taxon>Panicoideae</taxon>
        <taxon>Andropogonodae</taxon>
        <taxon>Andropogoneae</taxon>
        <taxon>Tripsacinae</taxon>
        <taxon>Zea</taxon>
    </lineage>
</organism>
<evidence type="ECO:0000256" key="6">
    <source>
        <dbReference type="SAM" id="Phobius"/>
    </source>
</evidence>
<dbReference type="PANTHER" id="PTHR42893:SF20">
    <property type="entry name" value="PROTEIN DETOXIFICATION"/>
    <property type="match status" value="1"/>
</dbReference>
<feature type="transmembrane region" description="Helical" evidence="6">
    <location>
        <begin position="21"/>
        <end position="42"/>
    </location>
</feature>
<keyword evidence="3 6" id="KW-0812">Transmembrane</keyword>
<sequence>MYTLPTREQLIVQLNETGFLLLGRVIAATCCVTLSASMATQLGSTPMAAFQICLQTWLAYSLLADGLAFVGQAIAFARKDHSKATATASRILQLALVLGLLSIILGVGLRIGSRLFTSDQGVLHHIYIGIPPSTLDNLLLNSNQELHVHQ</sequence>
<keyword evidence="4 6" id="KW-1133">Transmembrane helix</keyword>
<keyword evidence="5 6" id="KW-0472">Membrane</keyword>
<dbReference type="EMBL" id="NCVQ01000004">
    <property type="protein sequence ID" value="PWZ33585.1"/>
    <property type="molecule type" value="Genomic_DNA"/>
</dbReference>
<reference evidence="7" key="1">
    <citation type="journal article" date="2018" name="Nat. Genet.">
        <title>Extensive intraspecific gene order and gene structural variations between Mo17 and other maize genomes.</title>
        <authorList>
            <person name="Sun S."/>
            <person name="Zhou Y."/>
            <person name="Chen J."/>
            <person name="Shi J."/>
            <person name="Zhao H."/>
            <person name="Zhao H."/>
            <person name="Song W."/>
            <person name="Zhang M."/>
            <person name="Cui Y."/>
            <person name="Dong X."/>
            <person name="Liu H."/>
            <person name="Ma X."/>
            <person name="Jiao Y."/>
            <person name="Wang B."/>
            <person name="Wei X."/>
            <person name="Stein J.C."/>
            <person name="Glaubitz J.C."/>
            <person name="Lu F."/>
            <person name="Yu G."/>
            <person name="Liang C."/>
            <person name="Fengler K."/>
            <person name="Li B."/>
            <person name="Rafalski A."/>
            <person name="Schnable P.S."/>
            <person name="Ware D.H."/>
            <person name="Buckler E.S."/>
            <person name="Lai J."/>
        </authorList>
    </citation>
    <scope>NUCLEOTIDE SEQUENCE [LARGE SCALE GENOMIC DNA]</scope>
    <source>
        <tissue evidence="7">Seedling</tissue>
    </source>
</reference>
<feature type="transmembrane region" description="Helical" evidence="6">
    <location>
        <begin position="48"/>
        <end position="70"/>
    </location>
</feature>
<evidence type="ECO:0000256" key="2">
    <source>
        <dbReference type="ARBA" id="ARBA00010199"/>
    </source>
</evidence>
<comment type="similarity">
    <text evidence="2">Belongs to the multi antimicrobial extrusion (MATE) (TC 2.A.66.1) family.</text>
</comment>
<dbReference type="Proteomes" id="UP000251960">
    <property type="component" value="Chromosome 3"/>
</dbReference>
<evidence type="ECO:0000256" key="1">
    <source>
        <dbReference type="ARBA" id="ARBA00004141"/>
    </source>
</evidence>
<dbReference type="ExpressionAtlas" id="A0A3L6FK72">
    <property type="expression patterns" value="baseline and differential"/>
</dbReference>
<evidence type="ECO:0000256" key="3">
    <source>
        <dbReference type="ARBA" id="ARBA00022692"/>
    </source>
</evidence>
<dbReference type="GO" id="GO:0016020">
    <property type="term" value="C:membrane"/>
    <property type="evidence" value="ECO:0007669"/>
    <property type="project" value="UniProtKB-SubCell"/>
</dbReference>
<dbReference type="InterPro" id="IPR044644">
    <property type="entry name" value="DinF-like"/>
</dbReference>
<protein>
    <submittedName>
        <fullName evidence="7">Protein DETOXIFICATION 42</fullName>
    </submittedName>
</protein>
<feature type="transmembrane region" description="Helical" evidence="6">
    <location>
        <begin position="91"/>
        <end position="111"/>
    </location>
</feature>
<gene>
    <name evidence="7" type="primary">DTX42_2</name>
    <name evidence="7" type="ORF">Zm00014a_020066</name>
</gene>
<accession>A0A3L6FK72</accession>
<evidence type="ECO:0000313" key="7">
    <source>
        <dbReference type="EMBL" id="PWZ33585.1"/>
    </source>
</evidence>
<proteinExistence type="inferred from homology"/>
<name>A0A3L6FK72_MAIZE</name>
<evidence type="ECO:0000256" key="5">
    <source>
        <dbReference type="ARBA" id="ARBA00023136"/>
    </source>
</evidence>
<evidence type="ECO:0000256" key="4">
    <source>
        <dbReference type="ARBA" id="ARBA00022989"/>
    </source>
</evidence>
<comment type="caution">
    <text evidence="7">The sequence shown here is derived from an EMBL/GenBank/DDBJ whole genome shotgun (WGS) entry which is preliminary data.</text>
</comment>
<dbReference type="PANTHER" id="PTHR42893">
    <property type="entry name" value="PROTEIN DETOXIFICATION 44, CHLOROPLASTIC-RELATED"/>
    <property type="match status" value="1"/>
</dbReference>
<comment type="subcellular location">
    <subcellularLocation>
        <location evidence="1">Membrane</location>
        <topology evidence="1">Multi-pass membrane protein</topology>
    </subcellularLocation>
</comment>